<evidence type="ECO:0000256" key="1">
    <source>
        <dbReference type="ARBA" id="ARBA00023015"/>
    </source>
</evidence>
<keyword evidence="1" id="KW-0805">Transcription regulation</keyword>
<dbReference type="AlphaFoldDB" id="A0A420BIR0"/>
<keyword evidence="6" id="KW-1185">Reference proteome</keyword>
<comment type="caution">
    <text evidence="5">The sequence shown here is derived from an EMBL/GenBank/DDBJ whole genome shotgun (WGS) entry which is preliminary data.</text>
</comment>
<dbReference type="Pfam" id="PF01638">
    <property type="entry name" value="HxlR"/>
    <property type="match status" value="1"/>
</dbReference>
<name>A0A420BIR0_SPHD1</name>
<evidence type="ECO:0000256" key="3">
    <source>
        <dbReference type="ARBA" id="ARBA00023163"/>
    </source>
</evidence>
<keyword evidence="3" id="KW-0804">Transcription</keyword>
<dbReference type="PANTHER" id="PTHR33204">
    <property type="entry name" value="TRANSCRIPTIONAL REGULATOR, MARR FAMILY"/>
    <property type="match status" value="1"/>
</dbReference>
<evidence type="ECO:0000256" key="2">
    <source>
        <dbReference type="ARBA" id="ARBA00023125"/>
    </source>
</evidence>
<dbReference type="EMBL" id="RAPY01000001">
    <property type="protein sequence ID" value="RKE56580.1"/>
    <property type="molecule type" value="Genomic_DNA"/>
</dbReference>
<accession>A0A420BIR0</accession>
<proteinExistence type="predicted"/>
<feature type="domain" description="HTH hxlR-type" evidence="4">
    <location>
        <begin position="11"/>
        <end position="118"/>
    </location>
</feature>
<dbReference type="SUPFAM" id="SSF46785">
    <property type="entry name" value="Winged helix' DNA-binding domain"/>
    <property type="match status" value="1"/>
</dbReference>
<dbReference type="OrthoDB" id="769662at2"/>
<dbReference type="Gene3D" id="1.10.10.10">
    <property type="entry name" value="Winged helix-like DNA-binding domain superfamily/Winged helix DNA-binding domain"/>
    <property type="match status" value="1"/>
</dbReference>
<reference evidence="5 6" key="1">
    <citation type="submission" date="2018-09" db="EMBL/GenBank/DDBJ databases">
        <title>Genomic Encyclopedia of Type Strains, Phase III (KMG-III): the genomes of soil and plant-associated and newly described type strains.</title>
        <authorList>
            <person name="Whitman W."/>
        </authorList>
    </citation>
    <scope>NUCLEOTIDE SEQUENCE [LARGE SCALE GENOMIC DNA]</scope>
    <source>
        <strain evidence="5 6">CECT 7938</strain>
    </source>
</reference>
<dbReference type="Proteomes" id="UP000286246">
    <property type="component" value="Unassembled WGS sequence"/>
</dbReference>
<sequence>MAKKVDNDHYCPFHSPGTFLKIQDALECLQGKWKLQIIAALLTGPKRFRDLANYIAPITDRMLSKELKVLEGHLLVSRHKKSTYSIEMEYTITEHGMSLKPLIENLIEWGDLHRKEVIDKLRK</sequence>
<dbReference type="RefSeq" id="WP_120258236.1">
    <property type="nucleotide sequence ID" value="NZ_RAPY01000001.1"/>
</dbReference>
<evidence type="ECO:0000259" key="4">
    <source>
        <dbReference type="PROSITE" id="PS51118"/>
    </source>
</evidence>
<keyword evidence="2" id="KW-0238">DNA-binding</keyword>
<organism evidence="5 6">
    <name type="scientific">Sphingobacterium detergens</name>
    <dbReference type="NCBI Taxonomy" id="1145106"/>
    <lineage>
        <taxon>Bacteria</taxon>
        <taxon>Pseudomonadati</taxon>
        <taxon>Bacteroidota</taxon>
        <taxon>Sphingobacteriia</taxon>
        <taxon>Sphingobacteriales</taxon>
        <taxon>Sphingobacteriaceae</taxon>
        <taxon>Sphingobacterium</taxon>
    </lineage>
</organism>
<gene>
    <name evidence="5" type="ORF">DFQ12_1445</name>
</gene>
<dbReference type="PROSITE" id="PS51118">
    <property type="entry name" value="HTH_HXLR"/>
    <property type="match status" value="1"/>
</dbReference>
<dbReference type="InterPro" id="IPR002577">
    <property type="entry name" value="HTH_HxlR"/>
</dbReference>
<dbReference type="InterPro" id="IPR036390">
    <property type="entry name" value="WH_DNA-bd_sf"/>
</dbReference>
<protein>
    <submittedName>
        <fullName evidence="5">HxlR family transcriptional regulator</fullName>
    </submittedName>
</protein>
<dbReference type="GO" id="GO:0003677">
    <property type="term" value="F:DNA binding"/>
    <property type="evidence" value="ECO:0007669"/>
    <property type="project" value="UniProtKB-KW"/>
</dbReference>
<evidence type="ECO:0000313" key="5">
    <source>
        <dbReference type="EMBL" id="RKE56580.1"/>
    </source>
</evidence>
<dbReference type="InterPro" id="IPR036388">
    <property type="entry name" value="WH-like_DNA-bd_sf"/>
</dbReference>
<evidence type="ECO:0000313" key="6">
    <source>
        <dbReference type="Proteomes" id="UP000286246"/>
    </source>
</evidence>